<comment type="caution">
    <text evidence="7">The sequence shown here is derived from an EMBL/GenBank/DDBJ whole genome shotgun (WGS) entry which is preliminary data.</text>
</comment>
<proteinExistence type="inferred from homology"/>
<evidence type="ECO:0000256" key="3">
    <source>
        <dbReference type="ARBA" id="ARBA00013194"/>
    </source>
</evidence>
<dbReference type="InterPro" id="IPR046357">
    <property type="entry name" value="PPIase_dom_sf"/>
</dbReference>
<keyword evidence="8" id="KW-1185">Reference proteome</keyword>
<comment type="similarity">
    <text evidence="2">Belongs to the PpiC/parvulin rotamase family.</text>
</comment>
<evidence type="ECO:0000256" key="4">
    <source>
        <dbReference type="ARBA" id="ARBA00023110"/>
    </source>
</evidence>
<dbReference type="InterPro" id="IPR050245">
    <property type="entry name" value="PrsA_foldase"/>
</dbReference>
<evidence type="ECO:0000256" key="1">
    <source>
        <dbReference type="ARBA" id="ARBA00000971"/>
    </source>
</evidence>
<dbReference type="SUPFAM" id="SSF109998">
    <property type="entry name" value="Triger factor/SurA peptide-binding domain-like"/>
    <property type="match status" value="1"/>
</dbReference>
<feature type="domain" description="PpiC" evidence="6">
    <location>
        <begin position="157"/>
        <end position="258"/>
    </location>
</feature>
<reference evidence="7 8" key="1">
    <citation type="submission" date="2023-03" db="EMBL/GenBank/DDBJ databases">
        <title>Draft genome sequence of Thalassotalea insulae KCTC 62186T.</title>
        <authorList>
            <person name="Sawabe T."/>
        </authorList>
    </citation>
    <scope>NUCLEOTIDE SEQUENCE [LARGE SCALE GENOMIC DNA]</scope>
    <source>
        <strain evidence="7 8">KCTC 62186</strain>
    </source>
</reference>
<evidence type="ECO:0000256" key="5">
    <source>
        <dbReference type="PROSITE-ProRule" id="PRU00278"/>
    </source>
</evidence>
<dbReference type="GO" id="GO:0016853">
    <property type="term" value="F:isomerase activity"/>
    <property type="evidence" value="ECO:0007669"/>
    <property type="project" value="UniProtKB-KW"/>
</dbReference>
<dbReference type="PROSITE" id="PS50198">
    <property type="entry name" value="PPIC_PPIASE_2"/>
    <property type="match status" value="1"/>
</dbReference>
<evidence type="ECO:0000256" key="2">
    <source>
        <dbReference type="ARBA" id="ARBA00007656"/>
    </source>
</evidence>
<gene>
    <name evidence="7" type="ORF">tinsulaeT_07460</name>
</gene>
<accession>A0ABQ6GTB0</accession>
<dbReference type="EMBL" id="BSST01000001">
    <property type="protein sequence ID" value="GLX77406.1"/>
    <property type="molecule type" value="Genomic_DNA"/>
</dbReference>
<comment type="catalytic activity">
    <reaction evidence="1">
        <text>[protein]-peptidylproline (omega=180) = [protein]-peptidylproline (omega=0)</text>
        <dbReference type="Rhea" id="RHEA:16237"/>
        <dbReference type="Rhea" id="RHEA-COMP:10747"/>
        <dbReference type="Rhea" id="RHEA-COMP:10748"/>
        <dbReference type="ChEBI" id="CHEBI:83833"/>
        <dbReference type="ChEBI" id="CHEBI:83834"/>
        <dbReference type="EC" id="5.2.1.8"/>
    </reaction>
</comment>
<dbReference type="Proteomes" id="UP001157186">
    <property type="component" value="Unassembled WGS sequence"/>
</dbReference>
<organism evidence="7 8">
    <name type="scientific">Thalassotalea insulae</name>
    <dbReference type="NCBI Taxonomy" id="2056778"/>
    <lineage>
        <taxon>Bacteria</taxon>
        <taxon>Pseudomonadati</taxon>
        <taxon>Pseudomonadota</taxon>
        <taxon>Gammaproteobacteria</taxon>
        <taxon>Alteromonadales</taxon>
        <taxon>Colwelliaceae</taxon>
        <taxon>Thalassotalea</taxon>
    </lineage>
</organism>
<dbReference type="SUPFAM" id="SSF54534">
    <property type="entry name" value="FKBP-like"/>
    <property type="match status" value="1"/>
</dbReference>
<dbReference type="Gene3D" id="3.10.50.40">
    <property type="match status" value="1"/>
</dbReference>
<dbReference type="PANTHER" id="PTHR47245:SF2">
    <property type="entry name" value="PEPTIDYL-PROLYL CIS-TRANS ISOMERASE HP_0175-RELATED"/>
    <property type="match status" value="1"/>
</dbReference>
<dbReference type="InterPro" id="IPR027304">
    <property type="entry name" value="Trigger_fact/SurA_dom_sf"/>
</dbReference>
<dbReference type="EC" id="5.2.1.8" evidence="3"/>
<keyword evidence="5 7" id="KW-0413">Isomerase</keyword>
<evidence type="ECO:0000313" key="8">
    <source>
        <dbReference type="Proteomes" id="UP001157186"/>
    </source>
</evidence>
<name>A0ABQ6GTB0_9GAMM</name>
<protein>
    <recommendedName>
        <fullName evidence="3">peptidylprolyl isomerase</fullName>
        <ecNumber evidence="3">5.2.1.8</ecNumber>
    </recommendedName>
</protein>
<dbReference type="Pfam" id="PF00639">
    <property type="entry name" value="Rotamase"/>
    <property type="match status" value="1"/>
</dbReference>
<dbReference type="PANTHER" id="PTHR47245">
    <property type="entry name" value="PEPTIDYLPROLYL ISOMERASE"/>
    <property type="match status" value="1"/>
</dbReference>
<sequence length="314" mass="35349">MEIINAAPIAQEQNHSSCQHSQADEISNPAVNYGEFTEAQQDLQAAERAKNIPAEVPEILVNGIEITESQVLGEMQYHPADTKRQSMVKAAEYLIIGELIKQKADELAIDYDPMSLDTASEYQLINQLIAHERITPSASTAECQRFYQQNKGKFTTSPLVELRHILLAAAPDDVTERIRLKDVAEEMINRIQEEPACFNDMVTAHSACPSKAMSGNLGQVSQGQTVAEFERHIFKAQAGLIDYPIETRYGFHIVLIERKIDGAELPFDYVKDKVSEYLNEKVKRKTIAQYMQQLIKAADIKGFNFDYENSPLIQ</sequence>
<evidence type="ECO:0000313" key="7">
    <source>
        <dbReference type="EMBL" id="GLX77406.1"/>
    </source>
</evidence>
<evidence type="ECO:0000259" key="6">
    <source>
        <dbReference type="PROSITE" id="PS50198"/>
    </source>
</evidence>
<dbReference type="RefSeq" id="WP_284243257.1">
    <property type="nucleotide sequence ID" value="NZ_BSST01000001.1"/>
</dbReference>
<keyword evidence="4 5" id="KW-0697">Rotamase</keyword>
<dbReference type="InterPro" id="IPR000297">
    <property type="entry name" value="PPIase_PpiC"/>
</dbReference>